<feature type="region of interest" description="Disordered" evidence="1">
    <location>
        <begin position="1"/>
        <end position="85"/>
    </location>
</feature>
<sequence>MDDTTVVDKRRTPPTYTNDRPVRGRPPTNATAHQHNRPPTRPPTNKTAHQRDRPPTRPPTNATAHQRPQPPTRRPPVNEDSWTMASIPPLSFPSLSLSTLPLPPHSLPPLHTPFPLSTLPSPFPHSLPPLHTPFPLSTPLSTLPSPSPHSLSLSTLPSPSITPLPSLLTPHHPPFITFHHSFPLPLKLNSLTYGLNDMNPQESPGILDPIQPICESLWEYLKASPDSRHYCSDGLNAHFYLAASCLEITAQLSEGDEEPSRSERSTKLGWVQRAEVQQYASVHWFDHLLKCIKISKSGWLGEITGLMRKSNVLEENIDILLDSSKSSFILWANILIFKVDNTKTILEDMEQLNMSMETLTNFPQQEDIVWNVANFSKTSHAVGIFSATFDSSILILNYDSSGCNTDWVFHLNYTARGLMQVILLDIDISALLCCSTLQGVGTSSPKPDHLIQEIGDWVGIQTYSTIFSIYFFLL</sequence>
<evidence type="ECO:0000313" key="3">
    <source>
        <dbReference type="Proteomes" id="UP000001194"/>
    </source>
</evidence>
<dbReference type="AlphaFoldDB" id="B0DXE8"/>
<proteinExistence type="predicted"/>
<gene>
    <name evidence="2" type="ORF">LACBIDRAFT_333891</name>
</gene>
<dbReference type="HOGENOM" id="CLU_576279_0_0_1"/>
<organism evidence="3">
    <name type="scientific">Laccaria bicolor (strain S238N-H82 / ATCC MYA-4686)</name>
    <name type="common">Bicoloured deceiver</name>
    <name type="synonym">Laccaria laccata var. bicolor</name>
    <dbReference type="NCBI Taxonomy" id="486041"/>
    <lineage>
        <taxon>Eukaryota</taxon>
        <taxon>Fungi</taxon>
        <taxon>Dikarya</taxon>
        <taxon>Basidiomycota</taxon>
        <taxon>Agaricomycotina</taxon>
        <taxon>Agaricomycetes</taxon>
        <taxon>Agaricomycetidae</taxon>
        <taxon>Agaricales</taxon>
        <taxon>Agaricineae</taxon>
        <taxon>Hydnangiaceae</taxon>
        <taxon>Laccaria</taxon>
    </lineage>
</organism>
<dbReference type="STRING" id="486041.B0DXE8"/>
<keyword evidence="3" id="KW-1185">Reference proteome</keyword>
<name>B0DXE8_LACBS</name>
<protein>
    <submittedName>
        <fullName evidence="2">Predicted protein</fullName>
    </submittedName>
</protein>
<evidence type="ECO:0000256" key="1">
    <source>
        <dbReference type="SAM" id="MobiDB-lite"/>
    </source>
</evidence>
<evidence type="ECO:0000313" key="2">
    <source>
        <dbReference type="EMBL" id="EDR00824.1"/>
    </source>
</evidence>
<reference evidence="2 3" key="1">
    <citation type="journal article" date="2008" name="Nature">
        <title>The genome of Laccaria bicolor provides insights into mycorrhizal symbiosis.</title>
        <authorList>
            <person name="Martin F."/>
            <person name="Aerts A."/>
            <person name="Ahren D."/>
            <person name="Brun A."/>
            <person name="Danchin E.G.J."/>
            <person name="Duchaussoy F."/>
            <person name="Gibon J."/>
            <person name="Kohler A."/>
            <person name="Lindquist E."/>
            <person name="Pereda V."/>
            <person name="Salamov A."/>
            <person name="Shapiro H.J."/>
            <person name="Wuyts J."/>
            <person name="Blaudez D."/>
            <person name="Buee M."/>
            <person name="Brokstein P."/>
            <person name="Canbaeck B."/>
            <person name="Cohen D."/>
            <person name="Courty P.E."/>
            <person name="Coutinho P.M."/>
            <person name="Delaruelle C."/>
            <person name="Detter J.C."/>
            <person name="Deveau A."/>
            <person name="DiFazio S."/>
            <person name="Duplessis S."/>
            <person name="Fraissinet-Tachet L."/>
            <person name="Lucic E."/>
            <person name="Frey-Klett P."/>
            <person name="Fourrey C."/>
            <person name="Feussner I."/>
            <person name="Gay G."/>
            <person name="Grimwood J."/>
            <person name="Hoegger P.J."/>
            <person name="Jain P."/>
            <person name="Kilaru S."/>
            <person name="Labbe J."/>
            <person name="Lin Y.C."/>
            <person name="Legue V."/>
            <person name="Le Tacon F."/>
            <person name="Marmeisse R."/>
            <person name="Melayah D."/>
            <person name="Montanini B."/>
            <person name="Muratet M."/>
            <person name="Nehls U."/>
            <person name="Niculita-Hirzel H."/>
            <person name="Oudot-Le Secq M.P."/>
            <person name="Peter M."/>
            <person name="Quesneville H."/>
            <person name="Rajashekar B."/>
            <person name="Reich M."/>
            <person name="Rouhier N."/>
            <person name="Schmutz J."/>
            <person name="Yin T."/>
            <person name="Chalot M."/>
            <person name="Henrissat B."/>
            <person name="Kuees U."/>
            <person name="Lucas S."/>
            <person name="Van de Peer Y."/>
            <person name="Podila G.K."/>
            <person name="Polle A."/>
            <person name="Pukkila P.J."/>
            <person name="Richardson P.M."/>
            <person name="Rouze P."/>
            <person name="Sanders I.R."/>
            <person name="Stajich J.E."/>
            <person name="Tunlid A."/>
            <person name="Tuskan G."/>
            <person name="Grigoriev I.V."/>
        </authorList>
    </citation>
    <scope>NUCLEOTIDE SEQUENCE [LARGE SCALE GENOMIC DNA]</scope>
    <source>
        <strain evidence="3">S238N-H82 / ATCC MYA-4686</strain>
    </source>
</reference>
<dbReference type="Proteomes" id="UP000001194">
    <property type="component" value="Unassembled WGS sequence"/>
</dbReference>
<dbReference type="KEGG" id="lbc:LACBIDRAFT_333891"/>
<dbReference type="GeneID" id="6084262"/>
<dbReference type="PRINTS" id="PR01217">
    <property type="entry name" value="PRICHEXTENSN"/>
</dbReference>
<dbReference type="EMBL" id="DS547146">
    <property type="protein sequence ID" value="EDR00824.1"/>
    <property type="molecule type" value="Genomic_DNA"/>
</dbReference>
<dbReference type="RefSeq" id="XP_001888616.1">
    <property type="nucleotide sequence ID" value="XM_001888581.1"/>
</dbReference>
<accession>B0DXE8</accession>
<feature type="compositionally biased region" description="Basic and acidic residues" evidence="1">
    <location>
        <begin position="1"/>
        <end position="11"/>
    </location>
</feature>
<dbReference type="InParanoid" id="B0DXE8"/>